<evidence type="ECO:0000313" key="2">
    <source>
        <dbReference type="EMBL" id="GAG76295.1"/>
    </source>
</evidence>
<feature type="domain" description="UvrA interaction" evidence="1">
    <location>
        <begin position="3"/>
        <end position="33"/>
    </location>
</feature>
<dbReference type="GO" id="GO:0005524">
    <property type="term" value="F:ATP binding"/>
    <property type="evidence" value="ECO:0007669"/>
    <property type="project" value="InterPro"/>
</dbReference>
<comment type="caution">
    <text evidence="2">The sequence shown here is derived from an EMBL/GenBank/DDBJ whole genome shotgun (WGS) entry which is preliminary data.</text>
</comment>
<feature type="non-terminal residue" evidence="2">
    <location>
        <position position="1"/>
    </location>
</feature>
<dbReference type="Pfam" id="PF17760">
    <property type="entry name" value="UvrA_inter"/>
    <property type="match status" value="1"/>
</dbReference>
<protein>
    <recommendedName>
        <fullName evidence="1">UvrA interaction domain-containing protein</fullName>
    </recommendedName>
</protein>
<reference evidence="2" key="1">
    <citation type="journal article" date="2014" name="Front. Microbiol.">
        <title>High frequency of phylogenetically diverse reductive dehalogenase-homologous genes in deep subseafloor sedimentary metagenomes.</title>
        <authorList>
            <person name="Kawai M."/>
            <person name="Futagami T."/>
            <person name="Toyoda A."/>
            <person name="Takaki Y."/>
            <person name="Nishi S."/>
            <person name="Hori S."/>
            <person name="Arai W."/>
            <person name="Tsubouchi T."/>
            <person name="Morono Y."/>
            <person name="Uchiyama I."/>
            <person name="Ito T."/>
            <person name="Fujiyama A."/>
            <person name="Inagaki F."/>
            <person name="Takami H."/>
        </authorList>
    </citation>
    <scope>NUCLEOTIDE SEQUENCE</scope>
    <source>
        <strain evidence="2">Expedition CK06-06</strain>
    </source>
</reference>
<dbReference type="InterPro" id="IPR013815">
    <property type="entry name" value="ATP_grasp_subdomain_1"/>
</dbReference>
<accession>X1A2J1</accession>
<proteinExistence type="predicted"/>
<name>X1A2J1_9ZZZZ</name>
<dbReference type="InterPro" id="IPR041102">
    <property type="entry name" value="UvrA_inter"/>
</dbReference>
<organism evidence="2">
    <name type="scientific">marine sediment metagenome</name>
    <dbReference type="NCBI Taxonomy" id="412755"/>
    <lineage>
        <taxon>unclassified sequences</taxon>
        <taxon>metagenomes</taxon>
        <taxon>ecological metagenomes</taxon>
    </lineage>
</organism>
<gene>
    <name evidence="2" type="ORF">S01H4_25322</name>
</gene>
<dbReference type="AlphaFoldDB" id="X1A2J1"/>
<sequence length="71" mass="7981">LPEKNKKHNIEVLVDEIHISEASQIRLREAVERYGGGQPFDRFHLGLFQLFDVLAGICGKTLNIAPLPLSK</sequence>
<dbReference type="Gene3D" id="3.30.1490.20">
    <property type="entry name" value="ATP-grasp fold, A domain"/>
    <property type="match status" value="1"/>
</dbReference>
<evidence type="ECO:0000259" key="1">
    <source>
        <dbReference type="Pfam" id="PF17760"/>
    </source>
</evidence>
<dbReference type="EMBL" id="BART01012031">
    <property type="protein sequence ID" value="GAG76295.1"/>
    <property type="molecule type" value="Genomic_DNA"/>
</dbReference>